<dbReference type="EMBL" id="CP000697">
    <property type="protein sequence ID" value="ABQ30506.1"/>
    <property type="molecule type" value="Genomic_DNA"/>
</dbReference>
<feature type="region of interest" description="Disordered" evidence="1">
    <location>
        <begin position="70"/>
        <end position="106"/>
    </location>
</feature>
<accession>A5FY24</accession>
<proteinExistence type="predicted"/>
<protein>
    <submittedName>
        <fullName evidence="2">Uncharacterized protein</fullName>
    </submittedName>
</protein>
<sequence length="106" mass="11482">MVRVESWCNFTSGLGGGAVSGAGGRSVMRQAMHNDDPAFRKAHLRMFVSKTMVKIGTVSIDGPRSALATAVGRDHEPSAIDGAQIHRKWRPVGDSNPCYRRERATS</sequence>
<organism evidence="2 3">
    <name type="scientific">Acidiphilium cryptum (strain JF-5)</name>
    <dbReference type="NCBI Taxonomy" id="349163"/>
    <lineage>
        <taxon>Bacteria</taxon>
        <taxon>Pseudomonadati</taxon>
        <taxon>Pseudomonadota</taxon>
        <taxon>Alphaproteobacteria</taxon>
        <taxon>Acetobacterales</taxon>
        <taxon>Acidocellaceae</taxon>
        <taxon>Acidiphilium</taxon>
    </lineage>
</organism>
<keyword evidence="3" id="KW-1185">Reference proteome</keyword>
<dbReference type="AlphaFoldDB" id="A5FY24"/>
<evidence type="ECO:0000256" key="1">
    <source>
        <dbReference type="SAM" id="MobiDB-lite"/>
    </source>
</evidence>
<gene>
    <name evidence="2" type="ordered locus">Acry_1295</name>
</gene>
<dbReference type="HOGENOM" id="CLU_176021_0_0_5"/>
<dbReference type="KEGG" id="acr:Acry_1295"/>
<reference evidence="2 3" key="1">
    <citation type="submission" date="2007-05" db="EMBL/GenBank/DDBJ databases">
        <title>Complete sequence of chromosome of Acidiphilium cryptum JF-5.</title>
        <authorList>
            <consortium name="US DOE Joint Genome Institute"/>
            <person name="Copeland A."/>
            <person name="Lucas S."/>
            <person name="Lapidus A."/>
            <person name="Barry K."/>
            <person name="Detter J.C."/>
            <person name="Glavina del Rio T."/>
            <person name="Hammon N."/>
            <person name="Israni S."/>
            <person name="Dalin E."/>
            <person name="Tice H."/>
            <person name="Pitluck S."/>
            <person name="Sims D."/>
            <person name="Brettin T."/>
            <person name="Bruce D."/>
            <person name="Han C."/>
            <person name="Schmutz J."/>
            <person name="Larimer F."/>
            <person name="Land M."/>
            <person name="Hauser L."/>
            <person name="Kyrpides N."/>
            <person name="Kim E."/>
            <person name="Magnuson T."/>
            <person name="Richardson P."/>
        </authorList>
    </citation>
    <scope>NUCLEOTIDE SEQUENCE [LARGE SCALE GENOMIC DNA]</scope>
    <source>
        <strain evidence="2 3">JF-5</strain>
    </source>
</reference>
<dbReference type="Proteomes" id="UP000000245">
    <property type="component" value="Chromosome"/>
</dbReference>
<name>A5FY24_ACICJ</name>
<evidence type="ECO:0000313" key="3">
    <source>
        <dbReference type="Proteomes" id="UP000000245"/>
    </source>
</evidence>
<evidence type="ECO:0000313" key="2">
    <source>
        <dbReference type="EMBL" id="ABQ30506.1"/>
    </source>
</evidence>